<feature type="transmembrane region" description="Helical" evidence="8">
    <location>
        <begin position="122"/>
        <end position="142"/>
    </location>
</feature>
<feature type="transmembrane region" description="Helical" evidence="8">
    <location>
        <begin position="89"/>
        <end position="110"/>
    </location>
</feature>
<dbReference type="GO" id="GO:0033041">
    <property type="term" value="F:sweet taste receptor activity"/>
    <property type="evidence" value="ECO:0007669"/>
    <property type="project" value="TreeGrafter"/>
</dbReference>
<dbReference type="PANTHER" id="PTHR21421">
    <property type="entry name" value="GUSTATORY RECEPTOR"/>
    <property type="match status" value="1"/>
</dbReference>
<evidence type="ECO:0000256" key="3">
    <source>
        <dbReference type="ARBA" id="ARBA00022475"/>
    </source>
</evidence>
<gene>
    <name evidence="9" type="primary">CSON011639</name>
</gene>
<organism evidence="9">
    <name type="scientific">Culicoides sonorensis</name>
    <name type="common">Biting midge</name>
    <dbReference type="NCBI Taxonomy" id="179676"/>
    <lineage>
        <taxon>Eukaryota</taxon>
        <taxon>Metazoa</taxon>
        <taxon>Ecdysozoa</taxon>
        <taxon>Arthropoda</taxon>
        <taxon>Hexapoda</taxon>
        <taxon>Insecta</taxon>
        <taxon>Pterygota</taxon>
        <taxon>Neoptera</taxon>
        <taxon>Endopterygota</taxon>
        <taxon>Diptera</taxon>
        <taxon>Nematocera</taxon>
        <taxon>Chironomoidea</taxon>
        <taxon>Ceratopogonidae</taxon>
        <taxon>Ceratopogoninae</taxon>
        <taxon>Culicoides</taxon>
        <taxon>Monoculicoides</taxon>
    </lineage>
</organism>
<protein>
    <submittedName>
        <fullName evidence="9">CSON011639 protein</fullName>
    </submittedName>
</protein>
<feature type="transmembrane region" description="Helical" evidence="8">
    <location>
        <begin position="52"/>
        <end position="68"/>
    </location>
</feature>
<dbReference type="PANTHER" id="PTHR21421:SF34">
    <property type="entry name" value="GUSTATORY RECEPTOR FOR SUGAR TASTE 61A-RELATED"/>
    <property type="match status" value="1"/>
</dbReference>
<keyword evidence="5 8" id="KW-1133">Transmembrane helix</keyword>
<sequence>MHRRNSVPKTIKMDILTKLPIISYPRRCSLQLANQFSEKKYLHSPRDSFHRAIYPVLFVAQIFGLFPVQGISTKNASHLKFKWISFRTLYSVLFIFYCIFITFAEIYRMHVNNADDTSAKSLAGLIFFIVTTCASMILFYIATKWREIMIFWEKNESVFQRKPYSTSNTLKEKICLAGALMLIGSTLEHALAKASAFYAYDYEAHYCNKTFAGTLHYYANRDFYSVFILILPFYHDIIVIFCYIGLVMQTFAWTFLDFFIIAISLGISERFRQFNEHLNEMYKTGSPQLANQQYWKTARYHFGLICEILEYVDRLECNNMMGTIITYEIVLMQFGQQKANPYKILCY</sequence>
<reference evidence="9" key="1">
    <citation type="submission" date="2018-07" db="EMBL/GenBank/DDBJ databases">
        <authorList>
            <person name="Quirk P.G."/>
            <person name="Krulwich T.A."/>
        </authorList>
    </citation>
    <scope>NUCLEOTIDE SEQUENCE</scope>
</reference>
<dbReference type="AlphaFoldDB" id="A0A336M3N9"/>
<keyword evidence="6 8" id="KW-0472">Membrane</keyword>
<keyword evidence="3" id="KW-1003">Cell membrane</keyword>
<dbReference type="Pfam" id="PF06151">
    <property type="entry name" value="Trehalose_recp"/>
    <property type="match status" value="1"/>
</dbReference>
<evidence type="ECO:0000256" key="2">
    <source>
        <dbReference type="ARBA" id="ARBA00005327"/>
    </source>
</evidence>
<dbReference type="GO" id="GO:0005886">
    <property type="term" value="C:plasma membrane"/>
    <property type="evidence" value="ECO:0007669"/>
    <property type="project" value="UniProtKB-SubCell"/>
</dbReference>
<dbReference type="InterPro" id="IPR009318">
    <property type="entry name" value="Gustatory_rcpt"/>
</dbReference>
<comment type="subcellular location">
    <subcellularLocation>
        <location evidence="1">Cell membrane</location>
        <topology evidence="1">Multi-pass membrane protein</topology>
    </subcellularLocation>
</comment>
<evidence type="ECO:0000256" key="1">
    <source>
        <dbReference type="ARBA" id="ARBA00004651"/>
    </source>
</evidence>
<keyword evidence="4 8" id="KW-0812">Transmembrane</keyword>
<accession>A0A336M3N9</accession>
<dbReference type="VEuPathDB" id="VectorBase:CSON011639"/>
<evidence type="ECO:0000256" key="6">
    <source>
        <dbReference type="ARBA" id="ARBA00023136"/>
    </source>
</evidence>
<evidence type="ECO:0000256" key="5">
    <source>
        <dbReference type="ARBA" id="ARBA00022989"/>
    </source>
</evidence>
<dbReference type="EMBL" id="UFQT01000513">
    <property type="protein sequence ID" value="SSX24882.1"/>
    <property type="molecule type" value="Genomic_DNA"/>
</dbReference>
<evidence type="ECO:0000256" key="4">
    <source>
        <dbReference type="ARBA" id="ARBA00022692"/>
    </source>
</evidence>
<feature type="transmembrane region" description="Helical" evidence="8">
    <location>
        <begin position="252"/>
        <end position="271"/>
    </location>
</feature>
<evidence type="ECO:0000256" key="7">
    <source>
        <dbReference type="ARBA" id="ARBA00023170"/>
    </source>
</evidence>
<keyword evidence="7" id="KW-0675">Receptor</keyword>
<comment type="similarity">
    <text evidence="2">Belongs to the insect chemoreceptor superfamily. Gustatory receptor (GR) family. Gr5a subfamily.</text>
</comment>
<feature type="transmembrane region" description="Helical" evidence="8">
    <location>
        <begin position="223"/>
        <end position="246"/>
    </location>
</feature>
<evidence type="ECO:0000256" key="8">
    <source>
        <dbReference type="SAM" id="Phobius"/>
    </source>
</evidence>
<name>A0A336M3N9_CULSO</name>
<proteinExistence type="inferred from homology"/>
<evidence type="ECO:0000313" key="9">
    <source>
        <dbReference type="EMBL" id="SSX24882.1"/>
    </source>
</evidence>